<keyword evidence="5" id="KW-0862">Zinc</keyword>
<dbReference type="GO" id="GO:0070897">
    <property type="term" value="P:transcription preinitiation complex assembly"/>
    <property type="evidence" value="ECO:0007669"/>
    <property type="project" value="InterPro"/>
</dbReference>
<sequence length="351" mass="39651">MSQPTTSTSSSLPPPPRKQSPTRASGVRLPKPLENANYQTKINLMFANHIMFNPMYCKTCSTNEHILEDRSEGNFVCTKCGCVISRLIDFENNDWRDFDEDKPSNSRVGNSTLEENEDVLIINESRVLGTRIKPDSSKLIKLGKMNIENEFLSEIFKQVTSIVVDQFKLESRYTFKIKELLKEIYSENRRTFNNKTRNQCLAACLFCGLKSEGIGKTLKEFCVILHVSKEEISKWVSIIQKNPKTKELIKTKDYNSPQAFVEDFCKKLHLPPSAISKIKDLVDKAIQSDLLSGKSPSTVAAACLFYFISTSTDQKVTSLQIGEQEIEGATSITSNTFKNALDSIITVFKKQ</sequence>
<dbReference type="PANTHER" id="PTHR11618">
    <property type="entry name" value="TRANSCRIPTION INITIATION FACTOR IIB-RELATED"/>
    <property type="match status" value="1"/>
</dbReference>
<dbReference type="EMBL" id="GG738877">
    <property type="protein sequence ID" value="EFC42837.1"/>
    <property type="molecule type" value="Genomic_DNA"/>
</dbReference>
<feature type="compositionally biased region" description="Low complexity" evidence="6">
    <location>
        <begin position="1"/>
        <end position="11"/>
    </location>
</feature>
<dbReference type="InterPro" id="IPR036915">
    <property type="entry name" value="Cyclin-like_sf"/>
</dbReference>
<dbReference type="FunCoup" id="D2VJV9">
    <property type="interactions" value="474"/>
</dbReference>
<dbReference type="InterPro" id="IPR013137">
    <property type="entry name" value="Znf_TFIIB"/>
</dbReference>
<dbReference type="InParanoid" id="D2VJV9"/>
<accession>D2VJV9</accession>
<keyword evidence="5" id="KW-0479">Metal-binding</keyword>
<dbReference type="AlphaFoldDB" id="D2VJV9"/>
<dbReference type="GO" id="GO:0016251">
    <property type="term" value="F:RNA polymerase II general transcription initiation factor activity"/>
    <property type="evidence" value="ECO:0007669"/>
    <property type="project" value="TreeGrafter"/>
</dbReference>
<keyword evidence="8" id="KW-0648">Protein biosynthesis</keyword>
<dbReference type="eggNOG" id="KOG1597">
    <property type="taxonomic scope" value="Eukaryota"/>
</dbReference>
<keyword evidence="5" id="KW-0863">Zinc-finger</keyword>
<dbReference type="Gene3D" id="1.10.472.170">
    <property type="match status" value="1"/>
</dbReference>
<dbReference type="InterPro" id="IPR000812">
    <property type="entry name" value="TFIIB"/>
</dbReference>
<dbReference type="GeneID" id="8852847"/>
<evidence type="ECO:0000256" key="1">
    <source>
        <dbReference type="ARBA" id="ARBA00022737"/>
    </source>
</evidence>
<gene>
    <name evidence="8" type="ORF">NAEGRDRAFT_58428</name>
</gene>
<dbReference type="GO" id="GO:0006367">
    <property type="term" value="P:transcription initiation at RNA polymerase II promoter"/>
    <property type="evidence" value="ECO:0007669"/>
    <property type="project" value="TreeGrafter"/>
</dbReference>
<dbReference type="OrthoDB" id="25790at2759"/>
<evidence type="ECO:0000256" key="3">
    <source>
        <dbReference type="ARBA" id="ARBA00023163"/>
    </source>
</evidence>
<evidence type="ECO:0000256" key="4">
    <source>
        <dbReference type="ARBA" id="ARBA00031706"/>
    </source>
</evidence>
<keyword evidence="3" id="KW-0804">Transcription</keyword>
<dbReference type="PROSITE" id="PS51134">
    <property type="entry name" value="ZF_TFIIB"/>
    <property type="match status" value="1"/>
</dbReference>
<dbReference type="OMA" id="YAACIYI"/>
<proteinExistence type="predicted"/>
<dbReference type="SUPFAM" id="SSF47954">
    <property type="entry name" value="Cyclin-like"/>
    <property type="match status" value="2"/>
</dbReference>
<keyword evidence="8" id="KW-0396">Initiation factor</keyword>
<name>D2VJV9_NAEGR</name>
<keyword evidence="1" id="KW-0677">Repeat</keyword>
<dbReference type="STRING" id="5762.D2VJV9"/>
<dbReference type="GO" id="GO:0005634">
    <property type="term" value="C:nucleus"/>
    <property type="evidence" value="ECO:0007669"/>
    <property type="project" value="TreeGrafter"/>
</dbReference>
<keyword evidence="2" id="KW-0805">Transcription regulation</keyword>
<dbReference type="PRINTS" id="PR00685">
    <property type="entry name" value="TIFACTORIIB"/>
</dbReference>
<evidence type="ECO:0000313" key="8">
    <source>
        <dbReference type="EMBL" id="EFC42837.1"/>
    </source>
</evidence>
<keyword evidence="9" id="KW-1185">Reference proteome</keyword>
<dbReference type="Gene3D" id="1.10.472.10">
    <property type="entry name" value="Cyclin-like"/>
    <property type="match status" value="1"/>
</dbReference>
<evidence type="ECO:0000256" key="6">
    <source>
        <dbReference type="SAM" id="MobiDB-lite"/>
    </source>
</evidence>
<dbReference type="Proteomes" id="UP000006671">
    <property type="component" value="Unassembled WGS sequence"/>
</dbReference>
<dbReference type="GO" id="GO:0003743">
    <property type="term" value="F:translation initiation factor activity"/>
    <property type="evidence" value="ECO:0007669"/>
    <property type="project" value="UniProtKB-KW"/>
</dbReference>
<dbReference type="GO" id="GO:0008270">
    <property type="term" value="F:zinc ion binding"/>
    <property type="evidence" value="ECO:0007669"/>
    <property type="project" value="UniProtKB-KW"/>
</dbReference>
<evidence type="ECO:0000256" key="2">
    <source>
        <dbReference type="ARBA" id="ARBA00023015"/>
    </source>
</evidence>
<dbReference type="SUPFAM" id="SSF57783">
    <property type="entry name" value="Zinc beta-ribbon"/>
    <property type="match status" value="1"/>
</dbReference>
<feature type="domain" description="TFIIB-type" evidence="7">
    <location>
        <begin position="53"/>
        <end position="85"/>
    </location>
</feature>
<dbReference type="InterPro" id="IPR013150">
    <property type="entry name" value="TFIIB_cyclin"/>
</dbReference>
<dbReference type="VEuPathDB" id="AmoebaDB:NAEGRDRAFT_58428"/>
<reference evidence="8 9" key="1">
    <citation type="journal article" date="2010" name="Cell">
        <title>The genome of Naegleria gruberi illuminates early eukaryotic versatility.</title>
        <authorList>
            <person name="Fritz-Laylin L.K."/>
            <person name="Prochnik S.E."/>
            <person name="Ginger M.L."/>
            <person name="Dacks J.B."/>
            <person name="Carpenter M.L."/>
            <person name="Field M.C."/>
            <person name="Kuo A."/>
            <person name="Paredez A."/>
            <person name="Chapman J."/>
            <person name="Pham J."/>
            <person name="Shu S."/>
            <person name="Neupane R."/>
            <person name="Cipriano M."/>
            <person name="Mancuso J."/>
            <person name="Tu H."/>
            <person name="Salamov A."/>
            <person name="Lindquist E."/>
            <person name="Shapiro H."/>
            <person name="Lucas S."/>
            <person name="Grigoriev I.V."/>
            <person name="Cande W.Z."/>
            <person name="Fulton C."/>
            <person name="Rokhsar D.S."/>
            <person name="Dawson S.C."/>
        </authorList>
    </citation>
    <scope>NUCLEOTIDE SEQUENCE [LARGE SCALE GENOMIC DNA]</scope>
    <source>
        <strain evidence="8 9">NEG-M</strain>
    </source>
</reference>
<evidence type="ECO:0000313" key="9">
    <source>
        <dbReference type="Proteomes" id="UP000006671"/>
    </source>
</evidence>
<dbReference type="Pfam" id="PF08271">
    <property type="entry name" value="Zn_Ribbon_TF"/>
    <property type="match status" value="1"/>
</dbReference>
<dbReference type="PANTHER" id="PTHR11618:SF13">
    <property type="entry name" value="TRANSCRIPTION INITIATION FACTOR IIB"/>
    <property type="match status" value="1"/>
</dbReference>
<dbReference type="RefSeq" id="XP_002675581.1">
    <property type="nucleotide sequence ID" value="XM_002675535.1"/>
</dbReference>
<organism evidence="9">
    <name type="scientific">Naegleria gruberi</name>
    <name type="common">Amoeba</name>
    <dbReference type="NCBI Taxonomy" id="5762"/>
    <lineage>
        <taxon>Eukaryota</taxon>
        <taxon>Discoba</taxon>
        <taxon>Heterolobosea</taxon>
        <taxon>Tetramitia</taxon>
        <taxon>Eutetramitia</taxon>
        <taxon>Vahlkampfiidae</taxon>
        <taxon>Naegleria</taxon>
    </lineage>
</organism>
<dbReference type="Pfam" id="PF00382">
    <property type="entry name" value="TFIIB"/>
    <property type="match status" value="1"/>
</dbReference>
<dbReference type="KEGG" id="ngr:NAEGRDRAFT_58428"/>
<protein>
    <recommendedName>
        <fullName evidence="4">General transcription factor TFIIB</fullName>
    </recommendedName>
</protein>
<dbReference type="GO" id="GO:0097550">
    <property type="term" value="C:transcription preinitiation complex"/>
    <property type="evidence" value="ECO:0007669"/>
    <property type="project" value="TreeGrafter"/>
</dbReference>
<evidence type="ECO:0000259" key="7">
    <source>
        <dbReference type="PROSITE" id="PS51134"/>
    </source>
</evidence>
<dbReference type="GO" id="GO:0017025">
    <property type="term" value="F:TBP-class protein binding"/>
    <property type="evidence" value="ECO:0007669"/>
    <property type="project" value="InterPro"/>
</dbReference>
<feature type="region of interest" description="Disordered" evidence="6">
    <location>
        <begin position="1"/>
        <end position="32"/>
    </location>
</feature>
<evidence type="ECO:0000256" key="5">
    <source>
        <dbReference type="PROSITE-ProRule" id="PRU00469"/>
    </source>
</evidence>